<sequence length="200" mass="21912">MTRAFRNDPLESGTIERLVDLASRAPSAGKTQGWHLVVLEGDDTARFWDITLPDERRATFRWQRLLDAPVIALPFADPEAYVARYAEPDKAATGLGESTEAWTTPYWTVDASMALMTFLLAAEDEGLGALLFGVFRGETELRAELDVPPHLELLGAVALGHPADVGPTPERRGDAGAGRSATRRRRPPSEIVHRGRFHAG</sequence>
<evidence type="ECO:0000313" key="3">
    <source>
        <dbReference type="EMBL" id="TDT16237.1"/>
    </source>
</evidence>
<dbReference type="Pfam" id="PF00881">
    <property type="entry name" value="Nitroreductase"/>
    <property type="match status" value="1"/>
</dbReference>
<dbReference type="PANTHER" id="PTHR23026">
    <property type="entry name" value="NADPH NITROREDUCTASE"/>
    <property type="match status" value="1"/>
</dbReference>
<proteinExistence type="predicted"/>
<evidence type="ECO:0000256" key="1">
    <source>
        <dbReference type="SAM" id="MobiDB-lite"/>
    </source>
</evidence>
<organism evidence="3 4">
    <name type="scientific">Ilumatobacter fluminis</name>
    <dbReference type="NCBI Taxonomy" id="467091"/>
    <lineage>
        <taxon>Bacteria</taxon>
        <taxon>Bacillati</taxon>
        <taxon>Actinomycetota</taxon>
        <taxon>Acidimicrobiia</taxon>
        <taxon>Acidimicrobiales</taxon>
        <taxon>Ilumatobacteraceae</taxon>
        <taxon>Ilumatobacter</taxon>
    </lineage>
</organism>
<evidence type="ECO:0000259" key="2">
    <source>
        <dbReference type="Pfam" id="PF00881"/>
    </source>
</evidence>
<dbReference type="SUPFAM" id="SSF55469">
    <property type="entry name" value="FMN-dependent nitroreductase-like"/>
    <property type="match status" value="1"/>
</dbReference>
<protein>
    <submittedName>
        <fullName evidence="3">Nitroreductase</fullName>
    </submittedName>
</protein>
<dbReference type="Proteomes" id="UP000294558">
    <property type="component" value="Unassembled WGS sequence"/>
</dbReference>
<reference evidence="3 4" key="1">
    <citation type="submission" date="2019-03" db="EMBL/GenBank/DDBJ databases">
        <title>Sequencing the genomes of 1000 actinobacteria strains.</title>
        <authorList>
            <person name="Klenk H.-P."/>
        </authorList>
    </citation>
    <scope>NUCLEOTIDE SEQUENCE [LARGE SCALE GENOMIC DNA]</scope>
    <source>
        <strain evidence="3 4">DSM 18936</strain>
    </source>
</reference>
<comment type="caution">
    <text evidence="3">The sequence shown here is derived from an EMBL/GenBank/DDBJ whole genome shotgun (WGS) entry which is preliminary data.</text>
</comment>
<name>A0A4R7HYE1_9ACTN</name>
<gene>
    <name evidence="3" type="ORF">BDK89_1821</name>
</gene>
<dbReference type="InterPro" id="IPR000415">
    <property type="entry name" value="Nitroreductase-like"/>
</dbReference>
<dbReference type="CDD" id="cd02062">
    <property type="entry name" value="Nitro_FMN_reductase"/>
    <property type="match status" value="1"/>
</dbReference>
<dbReference type="Gene3D" id="3.40.109.10">
    <property type="entry name" value="NADH Oxidase"/>
    <property type="match status" value="1"/>
</dbReference>
<dbReference type="AlphaFoldDB" id="A0A4R7HYE1"/>
<evidence type="ECO:0000313" key="4">
    <source>
        <dbReference type="Proteomes" id="UP000294558"/>
    </source>
</evidence>
<dbReference type="PANTHER" id="PTHR23026:SF123">
    <property type="entry name" value="NAD(P)H NITROREDUCTASE RV3131-RELATED"/>
    <property type="match status" value="1"/>
</dbReference>
<dbReference type="GO" id="GO:0016491">
    <property type="term" value="F:oxidoreductase activity"/>
    <property type="evidence" value="ECO:0007669"/>
    <property type="project" value="InterPro"/>
</dbReference>
<feature type="region of interest" description="Disordered" evidence="1">
    <location>
        <begin position="162"/>
        <end position="200"/>
    </location>
</feature>
<dbReference type="InterPro" id="IPR050627">
    <property type="entry name" value="Nitroreductase/BluB"/>
</dbReference>
<keyword evidence="4" id="KW-1185">Reference proteome</keyword>
<dbReference type="InterPro" id="IPR029479">
    <property type="entry name" value="Nitroreductase"/>
</dbReference>
<feature type="domain" description="Nitroreductase" evidence="2">
    <location>
        <begin position="2"/>
        <end position="161"/>
    </location>
</feature>
<accession>A0A4R7HYE1</accession>
<dbReference type="EMBL" id="SOAU01000001">
    <property type="protein sequence ID" value="TDT16237.1"/>
    <property type="molecule type" value="Genomic_DNA"/>
</dbReference>